<accession>A0A1H3VUZ2</accession>
<keyword evidence="3" id="KW-0813">Transport</keyword>
<dbReference type="RefSeq" id="WP_093238336.1">
    <property type="nucleotide sequence ID" value="NZ_FNQF01000001.1"/>
</dbReference>
<evidence type="ECO:0000256" key="1">
    <source>
        <dbReference type="ARBA" id="ARBA00004442"/>
    </source>
</evidence>
<evidence type="ECO:0000256" key="9">
    <source>
        <dbReference type="SAM" id="SignalP"/>
    </source>
</evidence>
<keyword evidence="7" id="KW-0998">Cell outer membrane</keyword>
<dbReference type="Proteomes" id="UP000198820">
    <property type="component" value="Unassembled WGS sequence"/>
</dbReference>
<comment type="subcellular location">
    <subcellularLocation>
        <location evidence="1">Cell outer membrane</location>
    </subcellularLocation>
</comment>
<dbReference type="SUPFAM" id="SSF56954">
    <property type="entry name" value="Outer membrane efflux proteins (OEP)"/>
    <property type="match status" value="1"/>
</dbReference>
<name>A0A1H3VUZ2_9FLAO</name>
<evidence type="ECO:0000256" key="2">
    <source>
        <dbReference type="ARBA" id="ARBA00007613"/>
    </source>
</evidence>
<comment type="similarity">
    <text evidence="2">Belongs to the outer membrane factor (OMF) (TC 1.B.17) family.</text>
</comment>
<feature type="chain" id="PRO_5011535984" evidence="9">
    <location>
        <begin position="20"/>
        <end position="435"/>
    </location>
</feature>
<keyword evidence="6" id="KW-0472">Membrane</keyword>
<keyword evidence="11" id="KW-1185">Reference proteome</keyword>
<gene>
    <name evidence="10" type="ORF">SAMN05421540_101267</name>
</gene>
<evidence type="ECO:0000256" key="5">
    <source>
        <dbReference type="ARBA" id="ARBA00022692"/>
    </source>
</evidence>
<proteinExistence type="inferred from homology"/>
<sequence>MQNRILTLLLILMGSTAFAQEVKLISEDDILSELESKNLKILMADKETAKAKADYFQSSAVFLPRISASYTATRTTNPLMAFGSKLNQEVLTQNDFNPALLNDPDGINNFATVISVEQPLINVDKFYERRAAKLKVTATELQGERFKDFMKLETRKAYMQLQMAYKQRDVIELALNTAQKHQTNAENFLEEGLIQKADILDVKIRVSELENQLVHAESQIENASDFLKFVIQSDEELTLKPIEDLKLNADLNELNSAKVKDEREDIQAMTHAVKAREKMLKASQMTYLPSLNAFGSYELYDDEFFQADANGYLIGAQLKWNIFEGAQRIGKIKAKKAELQMAEMELQNYKDESKLALQKAKREYKDALNEVKTTAISVEQAQESLRIKQDRFAEGLEKSTEVLDAEAKYSQQQLKHFNAIFKHNYTSYYLSFLTK</sequence>
<feature type="coiled-coil region" evidence="8">
    <location>
        <begin position="171"/>
        <end position="226"/>
    </location>
</feature>
<dbReference type="AlphaFoldDB" id="A0A1H3VUZ2"/>
<keyword evidence="4" id="KW-1134">Transmembrane beta strand</keyword>
<dbReference type="GO" id="GO:0009279">
    <property type="term" value="C:cell outer membrane"/>
    <property type="evidence" value="ECO:0007669"/>
    <property type="project" value="UniProtKB-SubCell"/>
</dbReference>
<dbReference type="GO" id="GO:0015562">
    <property type="term" value="F:efflux transmembrane transporter activity"/>
    <property type="evidence" value="ECO:0007669"/>
    <property type="project" value="InterPro"/>
</dbReference>
<evidence type="ECO:0000256" key="6">
    <source>
        <dbReference type="ARBA" id="ARBA00023136"/>
    </source>
</evidence>
<dbReference type="EMBL" id="FNQF01000001">
    <property type="protein sequence ID" value="SDZ77908.1"/>
    <property type="molecule type" value="Genomic_DNA"/>
</dbReference>
<protein>
    <submittedName>
        <fullName evidence="10">Outer membrane protein TolC</fullName>
    </submittedName>
</protein>
<organism evidence="10 11">
    <name type="scientific">Psychroflexus halocasei</name>
    <dbReference type="NCBI Taxonomy" id="908615"/>
    <lineage>
        <taxon>Bacteria</taxon>
        <taxon>Pseudomonadati</taxon>
        <taxon>Bacteroidota</taxon>
        <taxon>Flavobacteriia</taxon>
        <taxon>Flavobacteriales</taxon>
        <taxon>Flavobacteriaceae</taxon>
        <taxon>Psychroflexus</taxon>
    </lineage>
</organism>
<dbReference type="PANTHER" id="PTHR30026">
    <property type="entry name" value="OUTER MEMBRANE PROTEIN TOLC"/>
    <property type="match status" value="1"/>
</dbReference>
<evidence type="ECO:0000256" key="4">
    <source>
        <dbReference type="ARBA" id="ARBA00022452"/>
    </source>
</evidence>
<feature type="coiled-coil region" evidence="8">
    <location>
        <begin position="332"/>
        <end position="377"/>
    </location>
</feature>
<dbReference type="STRING" id="908615.SAMN05421540_101267"/>
<dbReference type="GO" id="GO:1990281">
    <property type="term" value="C:efflux pump complex"/>
    <property type="evidence" value="ECO:0007669"/>
    <property type="project" value="TreeGrafter"/>
</dbReference>
<dbReference type="InterPro" id="IPR051906">
    <property type="entry name" value="TolC-like"/>
</dbReference>
<dbReference type="InterPro" id="IPR003423">
    <property type="entry name" value="OMP_efflux"/>
</dbReference>
<dbReference type="PANTHER" id="PTHR30026:SF20">
    <property type="entry name" value="OUTER MEMBRANE PROTEIN TOLC"/>
    <property type="match status" value="1"/>
</dbReference>
<dbReference type="Gene3D" id="1.20.1600.10">
    <property type="entry name" value="Outer membrane efflux proteins (OEP)"/>
    <property type="match status" value="1"/>
</dbReference>
<evidence type="ECO:0000313" key="10">
    <source>
        <dbReference type="EMBL" id="SDZ77908.1"/>
    </source>
</evidence>
<reference evidence="10 11" key="1">
    <citation type="submission" date="2016-10" db="EMBL/GenBank/DDBJ databases">
        <authorList>
            <person name="de Groot N.N."/>
        </authorList>
    </citation>
    <scope>NUCLEOTIDE SEQUENCE [LARGE SCALE GENOMIC DNA]</scope>
    <source>
        <strain evidence="10 11">DSM 23581</strain>
    </source>
</reference>
<evidence type="ECO:0000256" key="7">
    <source>
        <dbReference type="ARBA" id="ARBA00023237"/>
    </source>
</evidence>
<evidence type="ECO:0000256" key="8">
    <source>
        <dbReference type="SAM" id="Coils"/>
    </source>
</evidence>
<dbReference type="Pfam" id="PF02321">
    <property type="entry name" value="OEP"/>
    <property type="match status" value="2"/>
</dbReference>
<keyword evidence="9" id="KW-0732">Signal</keyword>
<evidence type="ECO:0000313" key="11">
    <source>
        <dbReference type="Proteomes" id="UP000198820"/>
    </source>
</evidence>
<evidence type="ECO:0000256" key="3">
    <source>
        <dbReference type="ARBA" id="ARBA00022448"/>
    </source>
</evidence>
<dbReference type="GO" id="GO:0015288">
    <property type="term" value="F:porin activity"/>
    <property type="evidence" value="ECO:0007669"/>
    <property type="project" value="TreeGrafter"/>
</dbReference>
<keyword evidence="5" id="KW-0812">Transmembrane</keyword>
<keyword evidence="8" id="KW-0175">Coiled coil</keyword>
<feature type="signal peptide" evidence="9">
    <location>
        <begin position="1"/>
        <end position="19"/>
    </location>
</feature>